<sequence>MLLSSHERLVIKRYIVPRGGERIIVLVASISLIAVTLGVAALVIVASVMNGYHQFIFDKVVETTGHAVIRGTGGQLADWQRLAAEARATPGVTAATPLIEQRLMASSAGRVSPAHLRGLPAGQIATPALRNSLVAGRLELDSAGGEIVVGSGLASLLPTAVGASVELMIVTGKDEDLDVRSVSYRVAGIVETGAPDFDAQAVLMPIGEAQTLLGLGEAVTSLQITTADPRRADLVLAPLAARTGPGATLKTWKDLNAELFTALAVDKIGMFVVLAIIILVAVFNILSALVMLVRAKTGDIAIMRTMGASRGSMLRIFIAIGSAIGALGTLTGLGLGLLFLQFRGPIGIAIQLVTRPSTEAASDFLVQLPAVVDPLEIAVIVLSALLLSVAATLYPALRAAGTDPVRVLKYG</sequence>
<dbReference type="GO" id="GO:0098797">
    <property type="term" value="C:plasma membrane protein complex"/>
    <property type="evidence" value="ECO:0007669"/>
    <property type="project" value="TreeGrafter"/>
</dbReference>
<evidence type="ECO:0000313" key="11">
    <source>
        <dbReference type="Proteomes" id="UP000241167"/>
    </source>
</evidence>
<organism evidence="10 11">
    <name type="scientific">Allosphingosinicella deserti</name>
    <dbReference type="NCBI Taxonomy" id="2116704"/>
    <lineage>
        <taxon>Bacteria</taxon>
        <taxon>Pseudomonadati</taxon>
        <taxon>Pseudomonadota</taxon>
        <taxon>Alphaproteobacteria</taxon>
        <taxon>Sphingomonadales</taxon>
        <taxon>Sphingomonadaceae</taxon>
        <taxon>Allosphingosinicella</taxon>
    </lineage>
</organism>
<dbReference type="InterPro" id="IPR051447">
    <property type="entry name" value="Lipoprotein-release_system"/>
</dbReference>
<keyword evidence="4 7" id="KW-0812">Transmembrane</keyword>
<dbReference type="OrthoDB" id="9808461at2"/>
<evidence type="ECO:0000256" key="5">
    <source>
        <dbReference type="ARBA" id="ARBA00022989"/>
    </source>
</evidence>
<dbReference type="Proteomes" id="UP000241167">
    <property type="component" value="Unassembled WGS sequence"/>
</dbReference>
<feature type="transmembrane region" description="Helical" evidence="7">
    <location>
        <begin position="268"/>
        <end position="293"/>
    </location>
</feature>
<keyword evidence="11" id="KW-1185">Reference proteome</keyword>
<evidence type="ECO:0000259" key="8">
    <source>
        <dbReference type="Pfam" id="PF02687"/>
    </source>
</evidence>
<dbReference type="InterPro" id="IPR025857">
    <property type="entry name" value="MacB_PCD"/>
</dbReference>
<dbReference type="AlphaFoldDB" id="A0A2P7R021"/>
<comment type="caution">
    <text evidence="10">The sequence shown here is derived from an EMBL/GenBank/DDBJ whole genome shotgun (WGS) entry which is preliminary data.</text>
</comment>
<feature type="domain" description="ABC3 transporter permease C-terminal" evidence="8">
    <location>
        <begin position="272"/>
        <end position="404"/>
    </location>
</feature>
<gene>
    <name evidence="10" type="ORF">C7I55_04210</name>
</gene>
<dbReference type="Pfam" id="PF12704">
    <property type="entry name" value="MacB_PCD"/>
    <property type="match status" value="1"/>
</dbReference>
<dbReference type="GO" id="GO:0044874">
    <property type="term" value="P:lipoprotein localization to outer membrane"/>
    <property type="evidence" value="ECO:0007669"/>
    <property type="project" value="TreeGrafter"/>
</dbReference>
<dbReference type="InterPro" id="IPR003838">
    <property type="entry name" value="ABC3_permease_C"/>
</dbReference>
<evidence type="ECO:0000256" key="2">
    <source>
        <dbReference type="ARBA" id="ARBA00005236"/>
    </source>
</evidence>
<feature type="transmembrane region" description="Helical" evidence="7">
    <location>
        <begin position="314"/>
        <end position="340"/>
    </location>
</feature>
<evidence type="ECO:0000313" key="10">
    <source>
        <dbReference type="EMBL" id="PSJ43561.1"/>
    </source>
</evidence>
<protein>
    <submittedName>
        <fullName evidence="10">Lipoprotein-releasing system transmembrane subunit, LolC/LolE family</fullName>
    </submittedName>
</protein>
<keyword evidence="6 7" id="KW-0472">Membrane</keyword>
<keyword evidence="5 7" id="KW-1133">Transmembrane helix</keyword>
<evidence type="ECO:0000256" key="7">
    <source>
        <dbReference type="SAM" id="Phobius"/>
    </source>
</evidence>
<dbReference type="EMBL" id="PXYI01000001">
    <property type="protein sequence ID" value="PSJ43561.1"/>
    <property type="molecule type" value="Genomic_DNA"/>
</dbReference>
<feature type="domain" description="MacB-like periplasmic core" evidence="9">
    <location>
        <begin position="30"/>
        <end position="237"/>
    </location>
</feature>
<accession>A0A2P7R021</accession>
<feature type="transmembrane region" description="Helical" evidence="7">
    <location>
        <begin position="23"/>
        <end position="49"/>
    </location>
</feature>
<dbReference type="PANTHER" id="PTHR30489">
    <property type="entry name" value="LIPOPROTEIN-RELEASING SYSTEM TRANSMEMBRANE PROTEIN LOLE"/>
    <property type="match status" value="1"/>
</dbReference>
<reference evidence="10 11" key="1">
    <citation type="submission" date="2018-03" db="EMBL/GenBank/DDBJ databases">
        <title>The draft genome of Sphingosinicella sp. GL-C-18.</title>
        <authorList>
            <person name="Liu L."/>
            <person name="Li L."/>
            <person name="Liang L."/>
            <person name="Zhang X."/>
            <person name="Wang T."/>
        </authorList>
    </citation>
    <scope>NUCLEOTIDE SEQUENCE [LARGE SCALE GENOMIC DNA]</scope>
    <source>
        <strain evidence="10 11">GL-C-18</strain>
    </source>
</reference>
<keyword evidence="3" id="KW-1003">Cell membrane</keyword>
<dbReference type="PANTHER" id="PTHR30489:SF0">
    <property type="entry name" value="LIPOPROTEIN-RELEASING SYSTEM TRANSMEMBRANE PROTEIN LOLE"/>
    <property type="match status" value="1"/>
</dbReference>
<feature type="transmembrane region" description="Helical" evidence="7">
    <location>
        <begin position="377"/>
        <end position="397"/>
    </location>
</feature>
<keyword evidence="10" id="KW-0449">Lipoprotein</keyword>
<evidence type="ECO:0000256" key="3">
    <source>
        <dbReference type="ARBA" id="ARBA00022475"/>
    </source>
</evidence>
<name>A0A2P7R021_9SPHN</name>
<dbReference type="Pfam" id="PF02687">
    <property type="entry name" value="FtsX"/>
    <property type="match status" value="1"/>
</dbReference>
<evidence type="ECO:0000256" key="4">
    <source>
        <dbReference type="ARBA" id="ARBA00022692"/>
    </source>
</evidence>
<dbReference type="RefSeq" id="WP_106511584.1">
    <property type="nucleotide sequence ID" value="NZ_PXYI01000001.1"/>
</dbReference>
<comment type="similarity">
    <text evidence="2">Belongs to the ABC-4 integral membrane protein family. LolC/E subfamily.</text>
</comment>
<proteinExistence type="inferred from homology"/>
<comment type="subcellular location">
    <subcellularLocation>
        <location evidence="1">Cell membrane</location>
        <topology evidence="1">Multi-pass membrane protein</topology>
    </subcellularLocation>
</comment>
<evidence type="ECO:0000256" key="6">
    <source>
        <dbReference type="ARBA" id="ARBA00023136"/>
    </source>
</evidence>
<evidence type="ECO:0000259" key="9">
    <source>
        <dbReference type="Pfam" id="PF12704"/>
    </source>
</evidence>
<evidence type="ECO:0000256" key="1">
    <source>
        <dbReference type="ARBA" id="ARBA00004651"/>
    </source>
</evidence>